<keyword evidence="2 6" id="KW-1003">Cell membrane</keyword>
<comment type="subcellular location">
    <subcellularLocation>
        <location evidence="1 6">Cell membrane</location>
        <topology evidence="1 6">Multi-pass membrane protein</topology>
    </subcellularLocation>
</comment>
<keyword evidence="9" id="KW-1185">Reference proteome</keyword>
<feature type="transmembrane region" description="Helical" evidence="6">
    <location>
        <begin position="172"/>
        <end position="189"/>
    </location>
</feature>
<dbReference type="RefSeq" id="WP_183673462.1">
    <property type="nucleotide sequence ID" value="NZ_CBCRYX010000002.1"/>
</dbReference>
<evidence type="ECO:0000313" key="8">
    <source>
        <dbReference type="EMBL" id="MBB5175821.1"/>
    </source>
</evidence>
<keyword evidence="5 6" id="KW-0472">Membrane</keyword>
<protein>
    <recommendedName>
        <fullName evidence="6">TVP38/TMEM64 family membrane protein</fullName>
    </recommendedName>
</protein>
<feature type="transmembrane region" description="Helical" evidence="6">
    <location>
        <begin position="139"/>
        <end position="160"/>
    </location>
</feature>
<dbReference type="AlphaFoldDB" id="A0A9Q2CYE3"/>
<dbReference type="Pfam" id="PF09335">
    <property type="entry name" value="VTT_dom"/>
    <property type="match status" value="1"/>
</dbReference>
<evidence type="ECO:0000256" key="3">
    <source>
        <dbReference type="ARBA" id="ARBA00022692"/>
    </source>
</evidence>
<name>A0A9Q2CYE3_9STAP</name>
<comment type="similarity">
    <text evidence="6">Belongs to the TVP38/TMEM64 family.</text>
</comment>
<feature type="transmembrane region" description="Helical" evidence="6">
    <location>
        <begin position="57"/>
        <end position="79"/>
    </location>
</feature>
<feature type="transmembrane region" description="Helical" evidence="6">
    <location>
        <begin position="109"/>
        <end position="132"/>
    </location>
</feature>
<organism evidence="8 9">
    <name type="scientific">Nosocomiicoccus ampullae</name>
    <dbReference type="NCBI Taxonomy" id="489910"/>
    <lineage>
        <taxon>Bacteria</taxon>
        <taxon>Bacillati</taxon>
        <taxon>Bacillota</taxon>
        <taxon>Bacilli</taxon>
        <taxon>Bacillales</taxon>
        <taxon>Staphylococcaceae</taxon>
        <taxon>Nosocomiicoccus</taxon>
    </lineage>
</organism>
<proteinExistence type="inferred from homology"/>
<evidence type="ECO:0000313" key="9">
    <source>
        <dbReference type="Proteomes" id="UP000579136"/>
    </source>
</evidence>
<dbReference type="InterPro" id="IPR032816">
    <property type="entry name" value="VTT_dom"/>
</dbReference>
<feature type="domain" description="VTT" evidence="7">
    <location>
        <begin position="46"/>
        <end position="160"/>
    </location>
</feature>
<dbReference type="PANTHER" id="PTHR12677">
    <property type="entry name" value="GOLGI APPARATUS MEMBRANE PROTEIN TVP38-RELATED"/>
    <property type="match status" value="1"/>
</dbReference>
<dbReference type="EMBL" id="JACHHF010000003">
    <property type="protein sequence ID" value="MBB5175821.1"/>
    <property type="molecule type" value="Genomic_DNA"/>
</dbReference>
<keyword evidence="4 6" id="KW-1133">Transmembrane helix</keyword>
<keyword evidence="3 6" id="KW-0812">Transmembrane</keyword>
<evidence type="ECO:0000256" key="1">
    <source>
        <dbReference type="ARBA" id="ARBA00004651"/>
    </source>
</evidence>
<accession>A0A9Q2CYE3</accession>
<gene>
    <name evidence="8" type="ORF">HNQ45_000696</name>
</gene>
<feature type="transmembrane region" description="Helical" evidence="6">
    <location>
        <begin position="24"/>
        <end position="50"/>
    </location>
</feature>
<evidence type="ECO:0000256" key="2">
    <source>
        <dbReference type="ARBA" id="ARBA00022475"/>
    </source>
</evidence>
<reference evidence="8 9" key="1">
    <citation type="submission" date="2020-08" db="EMBL/GenBank/DDBJ databases">
        <title>Genomic Encyclopedia of Type Strains, Phase IV (KMG-IV): sequencing the most valuable type-strain genomes for metagenomic binning, comparative biology and taxonomic classification.</title>
        <authorList>
            <person name="Goeker M."/>
        </authorList>
    </citation>
    <scope>NUCLEOTIDE SEQUENCE [LARGE SCALE GENOMIC DNA]</scope>
    <source>
        <strain evidence="8 9">DSM 19163</strain>
    </source>
</reference>
<evidence type="ECO:0000256" key="4">
    <source>
        <dbReference type="ARBA" id="ARBA00022989"/>
    </source>
</evidence>
<sequence>MSKYIELFTTEEGLEQIFEAFDGLGIFVGLLLVFIESFLPFLPLIAIVILNTNAYGFLIGFLMSYLGSVVGSYSVFLIVRNFLKRPTTAYINRHPTLVKMRQFVDTRGFSFLFILLSLPFTPSSVVNLIAGISNISKRVYLYILIGSKFIMILSISVVGYDVTAFFTSPARLLISVIFLIVLYVLSKLYEKYLERKMNNHLE</sequence>
<evidence type="ECO:0000256" key="5">
    <source>
        <dbReference type="ARBA" id="ARBA00023136"/>
    </source>
</evidence>
<dbReference type="InterPro" id="IPR015414">
    <property type="entry name" value="TMEM64"/>
</dbReference>
<dbReference type="GO" id="GO:0005886">
    <property type="term" value="C:plasma membrane"/>
    <property type="evidence" value="ECO:0007669"/>
    <property type="project" value="UniProtKB-SubCell"/>
</dbReference>
<dbReference type="PANTHER" id="PTHR12677:SF55">
    <property type="entry name" value="UNDECAPRENYL PHOSPHATE TRANSPORTER SAOUHSC_00901-RELATED"/>
    <property type="match status" value="1"/>
</dbReference>
<evidence type="ECO:0000256" key="6">
    <source>
        <dbReference type="RuleBase" id="RU366058"/>
    </source>
</evidence>
<comment type="caution">
    <text evidence="8">The sequence shown here is derived from an EMBL/GenBank/DDBJ whole genome shotgun (WGS) entry which is preliminary data.</text>
</comment>
<dbReference type="Proteomes" id="UP000579136">
    <property type="component" value="Unassembled WGS sequence"/>
</dbReference>
<evidence type="ECO:0000259" key="7">
    <source>
        <dbReference type="Pfam" id="PF09335"/>
    </source>
</evidence>